<evidence type="ECO:0000259" key="6">
    <source>
        <dbReference type="PROSITE" id="PS50105"/>
    </source>
</evidence>
<dbReference type="InterPro" id="IPR013761">
    <property type="entry name" value="SAM/pointed_sf"/>
</dbReference>
<dbReference type="InterPro" id="IPR036028">
    <property type="entry name" value="SH3-like_dom_sf"/>
</dbReference>
<evidence type="ECO:0000256" key="3">
    <source>
        <dbReference type="SAM" id="Coils"/>
    </source>
</evidence>
<dbReference type="SUPFAM" id="SSF50044">
    <property type="entry name" value="SH3-domain"/>
    <property type="match status" value="2"/>
</dbReference>
<keyword evidence="3" id="KW-0175">Coiled coil</keyword>
<evidence type="ECO:0000313" key="9">
    <source>
        <dbReference type="Proteomes" id="UP001063166"/>
    </source>
</evidence>
<dbReference type="Gene3D" id="1.10.150.50">
    <property type="entry name" value="Transcription Factor, Ets-1"/>
    <property type="match status" value="1"/>
</dbReference>
<feature type="region of interest" description="Disordered" evidence="4">
    <location>
        <begin position="646"/>
        <end position="693"/>
    </location>
</feature>
<comment type="caution">
    <text evidence="8">The sequence shown here is derived from an EMBL/GenBank/DDBJ whole genome shotgun (WGS) entry which is preliminary data.</text>
</comment>
<keyword evidence="9" id="KW-1185">Reference proteome</keyword>
<dbReference type="SMART" id="SM00454">
    <property type="entry name" value="SAM"/>
    <property type="match status" value="1"/>
</dbReference>
<dbReference type="SMART" id="SM00326">
    <property type="entry name" value="SH3"/>
    <property type="match status" value="2"/>
</dbReference>
<feature type="domain" description="SAM" evidence="6">
    <location>
        <begin position="13"/>
        <end position="76"/>
    </location>
</feature>
<dbReference type="CDD" id="cd01786">
    <property type="entry name" value="RA_STE50"/>
    <property type="match status" value="1"/>
</dbReference>
<feature type="compositionally biased region" description="Polar residues" evidence="4">
    <location>
        <begin position="423"/>
        <end position="452"/>
    </location>
</feature>
<gene>
    <name evidence="8" type="ORF">LshimejAT787_1003280</name>
</gene>
<feature type="domain" description="Ras-associating" evidence="7">
    <location>
        <begin position="249"/>
        <end position="326"/>
    </location>
</feature>
<feature type="region of interest" description="Disordered" evidence="4">
    <location>
        <begin position="137"/>
        <end position="250"/>
    </location>
</feature>
<proteinExistence type="predicted"/>
<dbReference type="Pfam" id="PF07647">
    <property type="entry name" value="SAM_2"/>
    <property type="match status" value="1"/>
</dbReference>
<feature type="domain" description="SH3" evidence="5">
    <location>
        <begin position="481"/>
        <end position="548"/>
    </location>
</feature>
<dbReference type="InterPro" id="IPR001660">
    <property type="entry name" value="SAM"/>
</dbReference>
<dbReference type="EMBL" id="BRPK01000010">
    <property type="protein sequence ID" value="GLB41728.1"/>
    <property type="molecule type" value="Genomic_DNA"/>
</dbReference>
<reference evidence="8" key="1">
    <citation type="submission" date="2022-07" db="EMBL/GenBank/DDBJ databases">
        <title>The genome of Lyophyllum shimeji provides insight into the initial evolution of ectomycorrhizal fungal genome.</title>
        <authorList>
            <person name="Kobayashi Y."/>
            <person name="Shibata T."/>
            <person name="Hirakawa H."/>
            <person name="Shigenobu S."/>
            <person name="Nishiyama T."/>
            <person name="Yamada A."/>
            <person name="Hasebe M."/>
            <person name="Kawaguchi M."/>
        </authorList>
    </citation>
    <scope>NUCLEOTIDE SEQUENCE</scope>
    <source>
        <strain evidence="8">AT787</strain>
    </source>
</reference>
<dbReference type="SUPFAM" id="SSF54236">
    <property type="entry name" value="Ubiquitin-like"/>
    <property type="match status" value="1"/>
</dbReference>
<evidence type="ECO:0000256" key="1">
    <source>
        <dbReference type="ARBA" id="ARBA00022443"/>
    </source>
</evidence>
<feature type="compositionally biased region" description="Polar residues" evidence="4">
    <location>
        <begin position="171"/>
        <end position="181"/>
    </location>
</feature>
<dbReference type="Gene3D" id="3.10.20.90">
    <property type="entry name" value="Phosphatidylinositol 3-kinase Catalytic Subunit, Chain A, domain 1"/>
    <property type="match status" value="1"/>
</dbReference>
<dbReference type="PROSITE" id="PS50002">
    <property type="entry name" value="SH3"/>
    <property type="match status" value="2"/>
</dbReference>
<dbReference type="CDD" id="cd09533">
    <property type="entry name" value="SAM_Ste50-like_fungal"/>
    <property type="match status" value="1"/>
</dbReference>
<accession>A0A9P3PTG3</accession>
<dbReference type="PROSITE" id="PS50200">
    <property type="entry name" value="RA"/>
    <property type="match status" value="1"/>
</dbReference>
<evidence type="ECO:0000259" key="5">
    <source>
        <dbReference type="PROSITE" id="PS50002"/>
    </source>
</evidence>
<protein>
    <submittedName>
        <fullName evidence="8">Uncharacterized protein</fullName>
    </submittedName>
</protein>
<dbReference type="InterPro" id="IPR029071">
    <property type="entry name" value="Ubiquitin-like_domsf"/>
</dbReference>
<dbReference type="Pfam" id="PF00018">
    <property type="entry name" value="SH3_1"/>
    <property type="match status" value="2"/>
</dbReference>
<name>A0A9P3PTG3_LYOSH</name>
<evidence type="ECO:0000256" key="2">
    <source>
        <dbReference type="PROSITE-ProRule" id="PRU00192"/>
    </source>
</evidence>
<sequence length="693" mass="75496">MEPSTGDRNIMDWDETDVHNWFTSLGYPQYESQIREHGISGDVLCMLDQEALKAIGIATIGQRLAILKAVYLVKLAHDVPIDLDHYVPPSEVSERAENLSLDSLRAMIKEQEKRIHTLEEDNRILNASLQSIVDEFSSMRNSQSSQTRSDESNSLHRQPSFKWAQFVKPQGSPTKLDNTFESPHPSPQRLEHDIPPLGRNPGPSQLGTTSHTSSSSSEKHRPPPVSVVDPASQEPPKPRRQESSENLNKSFKVTLDDPTWKVLPAALKKYRINNDNWLNYAMFICYGSPGNRIERCLSYDEKPLLLFQKLKDAKKNPVFMLKHIKDIRSPIAVAQQKHAARKASSVITNDSTTTSATHGHSKTPSTSRTVHRPPRLEVQDLSTPTLGAPTPLASSLSPQPGWPESSILSPAVDSARSDDLSPSPASAGTHVTHSSMATNMSGTTVGPSSSENDAGKSKTPEPEQPLASVSTNARDIPVSTTNVSYAVAIYPYMAEQDDEFDVVVGDTFVILSRARGWWIVQRDPTGSGIVDGDKQGWVPAGCLLETNVPVASAIAEATAAKGGPTSASSPDTAASKTPILPLSIISTSFPGIALMDYTKKGDEELDLVKDDALRVFKRYNHWSYAVKEDGGDRGWVPSWFIGKVGQPGNVPPTPSTSVPPHAQSHSDDPNQPQVSPMSSAFPTAQTRLTVPVS</sequence>
<dbReference type="SUPFAM" id="SSF47769">
    <property type="entry name" value="SAM/Pointed domain"/>
    <property type="match status" value="1"/>
</dbReference>
<dbReference type="InterPro" id="IPR001452">
    <property type="entry name" value="SH3_domain"/>
</dbReference>
<dbReference type="PROSITE" id="PS50105">
    <property type="entry name" value="SAM_DOMAIN"/>
    <property type="match status" value="1"/>
</dbReference>
<feature type="compositionally biased region" description="Polar residues" evidence="4">
    <location>
        <begin position="669"/>
        <end position="693"/>
    </location>
</feature>
<dbReference type="CDD" id="cd00174">
    <property type="entry name" value="SH3"/>
    <property type="match status" value="2"/>
</dbReference>
<feature type="compositionally biased region" description="Polar residues" evidence="4">
    <location>
        <begin position="345"/>
        <end position="368"/>
    </location>
</feature>
<dbReference type="GO" id="GO:0007165">
    <property type="term" value="P:signal transduction"/>
    <property type="evidence" value="ECO:0007669"/>
    <property type="project" value="InterPro"/>
</dbReference>
<organism evidence="8 9">
    <name type="scientific">Lyophyllum shimeji</name>
    <name type="common">Hon-shimeji</name>
    <name type="synonym">Tricholoma shimeji</name>
    <dbReference type="NCBI Taxonomy" id="47721"/>
    <lineage>
        <taxon>Eukaryota</taxon>
        <taxon>Fungi</taxon>
        <taxon>Dikarya</taxon>
        <taxon>Basidiomycota</taxon>
        <taxon>Agaricomycotina</taxon>
        <taxon>Agaricomycetes</taxon>
        <taxon>Agaricomycetidae</taxon>
        <taxon>Agaricales</taxon>
        <taxon>Tricholomatineae</taxon>
        <taxon>Lyophyllaceae</taxon>
        <taxon>Lyophyllum</taxon>
    </lineage>
</organism>
<dbReference type="Gene3D" id="2.30.30.40">
    <property type="entry name" value="SH3 Domains"/>
    <property type="match status" value="2"/>
</dbReference>
<feature type="domain" description="SH3" evidence="5">
    <location>
        <begin position="586"/>
        <end position="646"/>
    </location>
</feature>
<dbReference type="InterPro" id="IPR000159">
    <property type="entry name" value="RA_dom"/>
</dbReference>
<feature type="compositionally biased region" description="Polar residues" evidence="4">
    <location>
        <begin position="138"/>
        <end position="147"/>
    </location>
</feature>
<dbReference type="OrthoDB" id="8883818at2759"/>
<feature type="coiled-coil region" evidence="3">
    <location>
        <begin position="101"/>
        <end position="128"/>
    </location>
</feature>
<feature type="region of interest" description="Disordered" evidence="4">
    <location>
        <begin position="338"/>
        <end position="473"/>
    </location>
</feature>
<dbReference type="AlphaFoldDB" id="A0A9P3PTG3"/>
<evidence type="ECO:0000259" key="7">
    <source>
        <dbReference type="PROSITE" id="PS50200"/>
    </source>
</evidence>
<dbReference type="Proteomes" id="UP001063166">
    <property type="component" value="Unassembled WGS sequence"/>
</dbReference>
<evidence type="ECO:0000313" key="8">
    <source>
        <dbReference type="EMBL" id="GLB41728.1"/>
    </source>
</evidence>
<evidence type="ECO:0000256" key="4">
    <source>
        <dbReference type="SAM" id="MobiDB-lite"/>
    </source>
</evidence>
<dbReference type="Pfam" id="PF00788">
    <property type="entry name" value="RA"/>
    <property type="match status" value="1"/>
</dbReference>
<keyword evidence="1 2" id="KW-0728">SH3 domain</keyword>